<comment type="cofactor">
    <cofactor evidence="9">
        <name>Mg(2+)</name>
        <dbReference type="ChEBI" id="CHEBI:18420"/>
    </cofactor>
</comment>
<keyword evidence="1 9" id="KW-0547">Nucleotide-binding</keyword>
<evidence type="ECO:0000256" key="3">
    <source>
        <dbReference type="ARBA" id="ARBA00022801"/>
    </source>
</evidence>
<dbReference type="GO" id="GO:0006310">
    <property type="term" value="P:DNA recombination"/>
    <property type="evidence" value="ECO:0007669"/>
    <property type="project" value="UniProtKB-KW"/>
</dbReference>
<dbReference type="HOGENOM" id="CLU_305027_0_0_1"/>
<evidence type="ECO:0000256" key="1">
    <source>
        <dbReference type="ARBA" id="ARBA00022741"/>
    </source>
</evidence>
<evidence type="ECO:0000256" key="9">
    <source>
        <dbReference type="RuleBase" id="RU363044"/>
    </source>
</evidence>
<sequence length="973" mass="108158">MRRNSAGTAARGLGISQKEKPEESSCGSPVEVGKRGETDADGSGDDNGGLGWPMENLPPLSVVSDGLAAAKALFSSCSKTFQCQRHRAHSQADAYEYGQKPPLQLQRLLSYRTQDSSVQWSLCDSGDDDCIALVLEEPVEVSNSEETRETKPSLHEYRRPTREEIELFASMQRDTLDASPIEDVSVEDVLFPTTTGPTKDEIESFVSFLDEDTESDTQHSEPTLPNTPRVASNTAATIILTAPNTTIDMAATTTTSGEPILTREQQHVVDLVAAGRNVFYTGPAGCGKSTVLCALEKRLHHMHKTVHILAPTGRAALNVHGTTTWTYAGLTPDDHARPLAKLLAACHRKAVWQRLSRTDVLIIDEISMIENLHLERLSAILQEARRSPYVFGGLQIVVTGDFCQLPPPRPLQNCMTCGGKMDVQAPLNSRSVTGIGRPMRMHQDTARTYRCRQDHAAYVDEEKWAFNSCAWRRCHFVPVLLRTVHRQNEPAFLCLLQKCRLGLPLTDAEVRLLTHDGAPMPPRSTTTMNNDWIPPSATCTRLFPTNREAEDVNYREFSKLPGPLRVYWCRDTFVWRGRKNDPNMRAKGRRYMPFVPPNILWMADVPRESEEGVFVASPIRGPLGSLKDHRYEEVLELKVGMLVMLLANISLQTGLCNGSQGIVCGFSDLDETGKPVQKPRADENAVKQEDKDTVLAKDSDHKGAETSVKQEPWKDDSYNRYKTGATDDQEYMDKKEDADTLERQDLPPKDVLEKRRGGSFTPYDIFSLRDKGHLDRREDERVRRMRENAMDFCKNEVERYSSCSGQESATGFVGGLLQQRRGWPIVRFFHDGLERVIPPHCSLSELDDGGDLDSDGALDGEPSLRSYLSRTQVPLAPAWAVTIHKSQGLSLDRVVVDLSRVFADGQVYVALSRARTLASLRVQGNTDSLREGSCGDAAVRTFLEAMFGADALGVEVKGGEAGRHALSRSYTEN</sequence>
<dbReference type="InterPro" id="IPR027417">
    <property type="entry name" value="P-loop_NTPase"/>
</dbReference>
<feature type="compositionally biased region" description="Basic and acidic residues" evidence="10">
    <location>
        <begin position="679"/>
        <end position="704"/>
    </location>
</feature>
<dbReference type="PANTHER" id="PTHR47642:SF5">
    <property type="entry name" value="ATP-DEPENDENT DNA HELICASE"/>
    <property type="match status" value="1"/>
</dbReference>
<dbReference type="STRING" id="655863.F0XUJ8"/>
<dbReference type="EC" id="5.6.2.3" evidence="9"/>
<gene>
    <name evidence="12" type="ORF">CMQ_4773</name>
</gene>
<proteinExistence type="inferred from homology"/>
<keyword evidence="7 9" id="KW-0234">DNA repair</keyword>
<dbReference type="CDD" id="cd18809">
    <property type="entry name" value="SF1_C_RecD"/>
    <property type="match status" value="1"/>
</dbReference>
<dbReference type="SUPFAM" id="SSF52540">
    <property type="entry name" value="P-loop containing nucleoside triphosphate hydrolases"/>
    <property type="match status" value="2"/>
</dbReference>
<keyword evidence="4 9" id="KW-0347">Helicase</keyword>
<evidence type="ECO:0000256" key="2">
    <source>
        <dbReference type="ARBA" id="ARBA00022763"/>
    </source>
</evidence>
<keyword evidence="9" id="KW-0233">DNA recombination</keyword>
<dbReference type="OrthoDB" id="432234at2759"/>
<comment type="similarity">
    <text evidence="9">Belongs to the helicase family.</text>
</comment>
<dbReference type="eggNOG" id="KOG0987">
    <property type="taxonomic scope" value="Eukaryota"/>
</dbReference>
<dbReference type="InterPro" id="IPR051055">
    <property type="entry name" value="PIF1_helicase"/>
</dbReference>
<dbReference type="InParanoid" id="F0XUJ8"/>
<dbReference type="EMBL" id="GL630006">
    <property type="protein sequence ID" value="EFW98921.1"/>
    <property type="molecule type" value="Genomic_DNA"/>
</dbReference>
<organism evidence="13">
    <name type="scientific">Grosmannia clavigera (strain kw1407 / UAMH 11150)</name>
    <name type="common">Blue stain fungus</name>
    <name type="synonym">Graphiocladiella clavigera</name>
    <dbReference type="NCBI Taxonomy" id="655863"/>
    <lineage>
        <taxon>Eukaryota</taxon>
        <taxon>Fungi</taxon>
        <taxon>Dikarya</taxon>
        <taxon>Ascomycota</taxon>
        <taxon>Pezizomycotina</taxon>
        <taxon>Sordariomycetes</taxon>
        <taxon>Sordariomycetidae</taxon>
        <taxon>Ophiostomatales</taxon>
        <taxon>Ophiostomataceae</taxon>
        <taxon>Leptographium</taxon>
    </lineage>
</organism>
<evidence type="ECO:0000256" key="10">
    <source>
        <dbReference type="SAM" id="MobiDB-lite"/>
    </source>
</evidence>
<dbReference type="Proteomes" id="UP000007796">
    <property type="component" value="Unassembled WGS sequence"/>
</dbReference>
<feature type="region of interest" description="Disordered" evidence="10">
    <location>
        <begin position="673"/>
        <end position="745"/>
    </location>
</feature>
<dbReference type="GO" id="GO:0016887">
    <property type="term" value="F:ATP hydrolysis activity"/>
    <property type="evidence" value="ECO:0007669"/>
    <property type="project" value="RHEA"/>
</dbReference>
<comment type="catalytic activity">
    <reaction evidence="9">
        <text>ATP + H2O = ADP + phosphate + H(+)</text>
        <dbReference type="Rhea" id="RHEA:13065"/>
        <dbReference type="ChEBI" id="CHEBI:15377"/>
        <dbReference type="ChEBI" id="CHEBI:15378"/>
        <dbReference type="ChEBI" id="CHEBI:30616"/>
        <dbReference type="ChEBI" id="CHEBI:43474"/>
        <dbReference type="ChEBI" id="CHEBI:456216"/>
        <dbReference type="EC" id="5.6.2.3"/>
    </reaction>
</comment>
<dbReference type="Gene3D" id="3.40.50.300">
    <property type="entry name" value="P-loop containing nucleotide triphosphate hydrolases"/>
    <property type="match status" value="2"/>
</dbReference>
<evidence type="ECO:0000256" key="4">
    <source>
        <dbReference type="ARBA" id="ARBA00022806"/>
    </source>
</evidence>
<evidence type="ECO:0000256" key="8">
    <source>
        <dbReference type="ARBA" id="ARBA00023235"/>
    </source>
</evidence>
<evidence type="ECO:0000313" key="13">
    <source>
        <dbReference type="Proteomes" id="UP000007796"/>
    </source>
</evidence>
<dbReference type="SMART" id="SM00382">
    <property type="entry name" value="AAA"/>
    <property type="match status" value="1"/>
</dbReference>
<evidence type="ECO:0000256" key="7">
    <source>
        <dbReference type="ARBA" id="ARBA00023204"/>
    </source>
</evidence>
<reference evidence="12 13" key="1">
    <citation type="journal article" date="2011" name="Proc. Natl. Acad. Sci. U.S.A.">
        <title>Genome and transcriptome analyses of the mountain pine beetle-fungal symbiont Grosmannia clavigera, a lodgepole pine pathogen.</title>
        <authorList>
            <person name="DiGuistini S."/>
            <person name="Wang Y."/>
            <person name="Liao N.Y."/>
            <person name="Taylor G."/>
            <person name="Tanguay P."/>
            <person name="Feau N."/>
            <person name="Henrissat B."/>
            <person name="Chan S.K."/>
            <person name="Hesse-Orce U."/>
            <person name="Alamouti S.M."/>
            <person name="Tsui C.K.M."/>
            <person name="Docking R.T."/>
            <person name="Levasseur A."/>
            <person name="Haridas S."/>
            <person name="Robertson G."/>
            <person name="Birol I."/>
            <person name="Holt R.A."/>
            <person name="Marra M.A."/>
            <person name="Hamelin R.C."/>
            <person name="Hirst M."/>
            <person name="Jones S.J.M."/>
            <person name="Bohlmann J."/>
            <person name="Breuil C."/>
        </authorList>
    </citation>
    <scope>NUCLEOTIDE SEQUENCE [LARGE SCALE GENOMIC DNA]</scope>
    <source>
        <strain evidence="13">kw1407 / UAMH 11150</strain>
    </source>
</reference>
<keyword evidence="8" id="KW-0413">Isomerase</keyword>
<dbReference type="GO" id="GO:0043139">
    <property type="term" value="F:5'-3' DNA helicase activity"/>
    <property type="evidence" value="ECO:0007669"/>
    <property type="project" value="UniProtKB-EC"/>
</dbReference>
<protein>
    <recommendedName>
        <fullName evidence="9">ATP-dependent DNA helicase</fullName>
        <ecNumber evidence="9">5.6.2.3</ecNumber>
    </recommendedName>
</protein>
<evidence type="ECO:0000256" key="6">
    <source>
        <dbReference type="ARBA" id="ARBA00023125"/>
    </source>
</evidence>
<dbReference type="PANTHER" id="PTHR47642">
    <property type="entry name" value="ATP-DEPENDENT DNA HELICASE"/>
    <property type="match status" value="1"/>
</dbReference>
<dbReference type="GO" id="GO:0005524">
    <property type="term" value="F:ATP binding"/>
    <property type="evidence" value="ECO:0007669"/>
    <property type="project" value="UniProtKB-KW"/>
</dbReference>
<feature type="region of interest" description="Disordered" evidence="10">
    <location>
        <begin position="1"/>
        <end position="53"/>
    </location>
</feature>
<dbReference type="InterPro" id="IPR049163">
    <property type="entry name" value="Pif1-like_2B_dom"/>
</dbReference>
<keyword evidence="3 9" id="KW-0378">Hydrolase</keyword>
<dbReference type="GeneID" id="25978021"/>
<name>F0XUJ8_GROCL</name>
<accession>F0XUJ8</accession>
<keyword evidence="2 9" id="KW-0227">DNA damage</keyword>
<dbReference type="GO" id="GO:0000723">
    <property type="term" value="P:telomere maintenance"/>
    <property type="evidence" value="ECO:0007669"/>
    <property type="project" value="InterPro"/>
</dbReference>
<keyword evidence="6" id="KW-0238">DNA-binding</keyword>
<dbReference type="AlphaFoldDB" id="F0XUJ8"/>
<evidence type="ECO:0000259" key="11">
    <source>
        <dbReference type="SMART" id="SM00382"/>
    </source>
</evidence>
<evidence type="ECO:0000256" key="5">
    <source>
        <dbReference type="ARBA" id="ARBA00022840"/>
    </source>
</evidence>
<feature type="domain" description="AAA+ ATPase" evidence="11">
    <location>
        <begin position="274"/>
        <end position="422"/>
    </location>
</feature>
<dbReference type="InterPro" id="IPR003593">
    <property type="entry name" value="AAA+_ATPase"/>
</dbReference>
<dbReference type="Pfam" id="PF05970">
    <property type="entry name" value="PIF1"/>
    <property type="match status" value="1"/>
</dbReference>
<keyword evidence="5 9" id="KW-0067">ATP-binding</keyword>
<dbReference type="Pfam" id="PF21530">
    <property type="entry name" value="Pif1_2B_dom"/>
    <property type="match status" value="1"/>
</dbReference>
<dbReference type="RefSeq" id="XP_014168404.1">
    <property type="nucleotide sequence ID" value="XM_014312929.1"/>
</dbReference>
<feature type="compositionally biased region" description="Basic and acidic residues" evidence="10">
    <location>
        <begin position="731"/>
        <end position="745"/>
    </location>
</feature>
<dbReference type="InterPro" id="IPR010285">
    <property type="entry name" value="DNA_helicase_pif1-like_DEAD"/>
</dbReference>
<evidence type="ECO:0000313" key="12">
    <source>
        <dbReference type="EMBL" id="EFW98921.1"/>
    </source>
</evidence>
<dbReference type="GO" id="GO:0006281">
    <property type="term" value="P:DNA repair"/>
    <property type="evidence" value="ECO:0007669"/>
    <property type="project" value="UniProtKB-KW"/>
</dbReference>
<keyword evidence="13" id="KW-1185">Reference proteome</keyword>